<dbReference type="AlphaFoldDB" id="A0AAE3FEW9"/>
<proteinExistence type="predicted"/>
<dbReference type="EMBL" id="JALEMU010000036">
    <property type="protein sequence ID" value="MCI5755076.1"/>
    <property type="molecule type" value="Genomic_DNA"/>
</dbReference>
<evidence type="ECO:0000259" key="1">
    <source>
        <dbReference type="Pfam" id="PF01261"/>
    </source>
</evidence>
<sequence>MKKINIGIQMYSVRDDLAKDFEGTLRKVREMGYDYVEFAGYYGGYTDGKKLKALLDEIGLKSVSVHQGPDMFLEQGQKAYDFFRDYGVKYIVIPWYDGSKLPGNAAWEETKKLFTRISDEAKQNGMSLLYHNHDFEFTKVGDEYQYDIMFRDLNGHLDPEPDTCWMKHGGVNPAEYIRKYGDRINVVHLKDLTYVDGEGKPAYALIGDDGSEAKQGEAEKKTVVLVPLGKGINDFGSILEACSDNNVEYAIVEQDNFTGITPLEGMAESRRYLKDTFGL</sequence>
<name>A0AAE3FEW9_9BACT</name>
<dbReference type="InterPro" id="IPR013022">
    <property type="entry name" value="Xyl_isomerase-like_TIM-brl"/>
</dbReference>
<feature type="domain" description="Xylose isomerase-like TIM barrel" evidence="1">
    <location>
        <begin position="25"/>
        <end position="275"/>
    </location>
</feature>
<comment type="caution">
    <text evidence="2">The sequence shown here is derived from an EMBL/GenBank/DDBJ whole genome shotgun (WGS) entry which is preliminary data.</text>
</comment>
<dbReference type="PANTHER" id="PTHR12110:SF41">
    <property type="entry name" value="INOSOSE DEHYDRATASE"/>
    <property type="match status" value="1"/>
</dbReference>
<dbReference type="Gene3D" id="3.20.20.150">
    <property type="entry name" value="Divalent-metal-dependent TIM barrel enzymes"/>
    <property type="match status" value="1"/>
</dbReference>
<evidence type="ECO:0000313" key="2">
    <source>
        <dbReference type="EMBL" id="MCI5755076.1"/>
    </source>
</evidence>
<keyword evidence="2" id="KW-0413">Isomerase</keyword>
<reference evidence="2 3" key="1">
    <citation type="submission" date="2022-03" db="EMBL/GenBank/DDBJ databases">
        <title>Metagenome-assembled genomes from swine fecal metagenomes.</title>
        <authorList>
            <person name="Holman D.B."/>
            <person name="Kommadath A."/>
        </authorList>
    </citation>
    <scope>NUCLEOTIDE SEQUENCE [LARGE SCALE GENOMIC DNA]</scope>
    <source>
        <strain evidence="2">SUG147</strain>
    </source>
</reference>
<dbReference type="InterPro" id="IPR050312">
    <property type="entry name" value="IolE/XylAMocC-like"/>
</dbReference>
<dbReference type="Pfam" id="PF01261">
    <property type="entry name" value="AP_endonuc_2"/>
    <property type="match status" value="1"/>
</dbReference>
<dbReference type="InterPro" id="IPR036237">
    <property type="entry name" value="Xyl_isomerase-like_sf"/>
</dbReference>
<evidence type="ECO:0000313" key="3">
    <source>
        <dbReference type="Proteomes" id="UP001139365"/>
    </source>
</evidence>
<dbReference type="Proteomes" id="UP001139365">
    <property type="component" value="Unassembled WGS sequence"/>
</dbReference>
<dbReference type="SUPFAM" id="SSF51658">
    <property type="entry name" value="Xylose isomerase-like"/>
    <property type="match status" value="1"/>
</dbReference>
<dbReference type="GO" id="GO:0016853">
    <property type="term" value="F:isomerase activity"/>
    <property type="evidence" value="ECO:0007669"/>
    <property type="project" value="UniProtKB-KW"/>
</dbReference>
<accession>A0AAE3FEW9</accession>
<dbReference type="PANTHER" id="PTHR12110">
    <property type="entry name" value="HYDROXYPYRUVATE ISOMERASE"/>
    <property type="match status" value="1"/>
</dbReference>
<gene>
    <name evidence="2" type="ORF">MR241_02135</name>
</gene>
<protein>
    <submittedName>
        <fullName evidence="2">Sugar phosphate isomerase/epimerase</fullName>
    </submittedName>
</protein>
<organism evidence="2 3">
    <name type="scientific">Candidatus Colimorpha enterica</name>
    <dbReference type="NCBI Taxonomy" id="3083063"/>
    <lineage>
        <taxon>Bacteria</taxon>
        <taxon>Pseudomonadati</taxon>
        <taxon>Bacteroidota</taxon>
        <taxon>Bacteroidia</taxon>
        <taxon>Bacteroidales</taxon>
        <taxon>Candidatus Colimorpha</taxon>
    </lineage>
</organism>